<dbReference type="InterPro" id="IPR022472">
    <property type="entry name" value="VPLPA-CTERM"/>
</dbReference>
<proteinExistence type="predicted"/>
<organism evidence="2 3">
    <name type="scientific">Qingshengfaniella alkalisoli</name>
    <dbReference type="NCBI Taxonomy" id="2599296"/>
    <lineage>
        <taxon>Bacteria</taxon>
        <taxon>Pseudomonadati</taxon>
        <taxon>Pseudomonadota</taxon>
        <taxon>Alphaproteobacteria</taxon>
        <taxon>Rhodobacterales</taxon>
        <taxon>Paracoccaceae</taxon>
        <taxon>Qingshengfaniella</taxon>
    </lineage>
</organism>
<keyword evidence="3" id="KW-1185">Reference proteome</keyword>
<evidence type="ECO:0000313" key="2">
    <source>
        <dbReference type="EMBL" id="QDY70256.1"/>
    </source>
</evidence>
<keyword evidence="1" id="KW-0812">Transmembrane</keyword>
<dbReference type="NCBIfam" id="TIGR03370">
    <property type="entry name" value="VPLPA-CTERM"/>
    <property type="match status" value="1"/>
</dbReference>
<keyword evidence="1" id="KW-1133">Transmembrane helix</keyword>
<name>A0A5B8IAG4_9RHOB</name>
<reference evidence="2 3" key="1">
    <citation type="submission" date="2019-07" db="EMBL/GenBank/DDBJ databases">
        <title>Litoreibacter alkalisoli sp. nov., isolated from saline-alkaline soil.</title>
        <authorList>
            <person name="Wang S."/>
            <person name="Xu L."/>
            <person name="Xing Y.-T."/>
            <person name="Sun J.-Q."/>
        </authorList>
    </citation>
    <scope>NUCLEOTIDE SEQUENCE [LARGE SCALE GENOMIC DNA]</scope>
    <source>
        <strain evidence="2 3">LN3S51</strain>
    </source>
</reference>
<dbReference type="KEGG" id="lit:FPZ52_05885"/>
<evidence type="ECO:0000256" key="1">
    <source>
        <dbReference type="SAM" id="Phobius"/>
    </source>
</evidence>
<feature type="transmembrane region" description="Helical" evidence="1">
    <location>
        <begin position="27"/>
        <end position="46"/>
    </location>
</feature>
<sequence>MWLLRQNWTYAVSRPNDVVALAELPRVPVPAGLPLLISGVGVLSLLRRRKHTRIHWPVDRKRATLRRVFHVNTFFACQPLASRILLAASLSNVMALSANS</sequence>
<dbReference type="EMBL" id="CP042261">
    <property type="protein sequence ID" value="QDY70256.1"/>
    <property type="molecule type" value="Genomic_DNA"/>
</dbReference>
<evidence type="ECO:0000313" key="3">
    <source>
        <dbReference type="Proteomes" id="UP000318483"/>
    </source>
</evidence>
<gene>
    <name evidence="2" type="ORF">FPZ52_05885</name>
</gene>
<accession>A0A5B8IAG4</accession>
<protein>
    <submittedName>
        <fullName evidence="2">VPLPA-CTERM sorting domain-containing protein</fullName>
    </submittedName>
</protein>
<dbReference type="Proteomes" id="UP000318483">
    <property type="component" value="Chromosome"/>
</dbReference>
<keyword evidence="1" id="KW-0472">Membrane</keyword>
<dbReference type="AlphaFoldDB" id="A0A5B8IAG4"/>